<dbReference type="Proteomes" id="UP000634476">
    <property type="component" value="Unassembled WGS sequence"/>
</dbReference>
<proteinExistence type="predicted"/>
<dbReference type="AlphaFoldDB" id="A0A8J3SU65"/>
<name>A0A8J3SU65_9ACTN</name>
<dbReference type="EMBL" id="BOOK01000016">
    <property type="protein sequence ID" value="GII00587.1"/>
    <property type="molecule type" value="Genomic_DNA"/>
</dbReference>
<reference evidence="1" key="1">
    <citation type="submission" date="2021-01" db="EMBL/GenBank/DDBJ databases">
        <title>Whole genome shotgun sequence of Planobispora takensis NBRC 109077.</title>
        <authorList>
            <person name="Komaki H."/>
            <person name="Tamura T."/>
        </authorList>
    </citation>
    <scope>NUCLEOTIDE SEQUENCE</scope>
    <source>
        <strain evidence="1">NBRC 109077</strain>
    </source>
</reference>
<evidence type="ECO:0000313" key="2">
    <source>
        <dbReference type="Proteomes" id="UP000634476"/>
    </source>
</evidence>
<gene>
    <name evidence="1" type="ORF">Pta02_25950</name>
</gene>
<comment type="caution">
    <text evidence="1">The sequence shown here is derived from an EMBL/GenBank/DDBJ whole genome shotgun (WGS) entry which is preliminary data.</text>
</comment>
<evidence type="ECO:0000313" key="1">
    <source>
        <dbReference type="EMBL" id="GII00587.1"/>
    </source>
</evidence>
<sequence>MENLRVAGVEVSPGMDGPCSEAGFRLHARWPVRRGVAAPAGTDFQPARRLLSAGAPEYPISSIHQDAIHLNAPGRITRTRGMWFPLSGCRDRGARSDPCVTDARSSEE</sequence>
<protein>
    <submittedName>
        <fullName evidence="1">Uncharacterized protein</fullName>
    </submittedName>
</protein>
<organism evidence="1 2">
    <name type="scientific">Planobispora takensis</name>
    <dbReference type="NCBI Taxonomy" id="1367882"/>
    <lineage>
        <taxon>Bacteria</taxon>
        <taxon>Bacillati</taxon>
        <taxon>Actinomycetota</taxon>
        <taxon>Actinomycetes</taxon>
        <taxon>Streptosporangiales</taxon>
        <taxon>Streptosporangiaceae</taxon>
        <taxon>Planobispora</taxon>
    </lineage>
</organism>
<keyword evidence="2" id="KW-1185">Reference proteome</keyword>
<accession>A0A8J3SU65</accession>